<comment type="similarity">
    <text evidence="6">Belongs to the class I-like SAM-binding methyltransferase superfamily. Cation-dependent O-methyltransferase family.</text>
</comment>
<dbReference type="PANTHER" id="PTHR43836:SF2">
    <property type="entry name" value="CATECHOL O-METHYLTRANSFERASE 1-RELATED"/>
    <property type="match status" value="1"/>
</dbReference>
<dbReference type="InterPro" id="IPR029063">
    <property type="entry name" value="SAM-dependent_MTases_sf"/>
</dbReference>
<evidence type="ECO:0000256" key="5">
    <source>
        <dbReference type="ARBA" id="ARBA00022939"/>
    </source>
</evidence>
<gene>
    <name evidence="7" type="ORF">Egran_00275</name>
</gene>
<accession>A0A232M6P1</accession>
<evidence type="ECO:0000256" key="4">
    <source>
        <dbReference type="ARBA" id="ARBA00022691"/>
    </source>
</evidence>
<comment type="caution">
    <text evidence="7">The sequence shown here is derived from an EMBL/GenBank/DDBJ whole genome shotgun (WGS) entry which is preliminary data.</text>
</comment>
<evidence type="ECO:0000256" key="2">
    <source>
        <dbReference type="ARBA" id="ARBA00022603"/>
    </source>
</evidence>
<keyword evidence="4" id="KW-0949">S-adenosyl-L-methionine</keyword>
<reference evidence="7 8" key="1">
    <citation type="journal article" date="2015" name="Environ. Microbiol.">
        <title>Metagenome sequence of Elaphomyces granulatus from sporocarp tissue reveals Ascomycota ectomycorrhizal fingerprints of genome expansion and a Proteobacteria-rich microbiome.</title>
        <authorList>
            <person name="Quandt C.A."/>
            <person name="Kohler A."/>
            <person name="Hesse C.N."/>
            <person name="Sharpton T.J."/>
            <person name="Martin F."/>
            <person name="Spatafora J.W."/>
        </authorList>
    </citation>
    <scope>NUCLEOTIDE SEQUENCE [LARGE SCALE GENOMIC DNA]</scope>
    <source>
        <strain evidence="7 8">OSC145934</strain>
    </source>
</reference>
<dbReference type="OrthoDB" id="186626at2759"/>
<keyword evidence="2" id="KW-0489">Methyltransferase</keyword>
<evidence type="ECO:0000256" key="1">
    <source>
        <dbReference type="ARBA" id="ARBA00012880"/>
    </source>
</evidence>
<dbReference type="Gene3D" id="3.40.50.150">
    <property type="entry name" value="Vaccinia Virus protein VP39"/>
    <property type="match status" value="1"/>
</dbReference>
<keyword evidence="8" id="KW-1185">Reference proteome</keyword>
<keyword evidence="3" id="KW-0808">Transferase</keyword>
<dbReference type="InterPro" id="IPR002935">
    <property type="entry name" value="SAM_O-MeTrfase"/>
</dbReference>
<dbReference type="SUPFAM" id="SSF53335">
    <property type="entry name" value="S-adenosyl-L-methionine-dependent methyltransferases"/>
    <property type="match status" value="1"/>
</dbReference>
<keyword evidence="5" id="KW-0128">Catecholamine metabolism</keyword>
<dbReference type="Pfam" id="PF01596">
    <property type="entry name" value="Methyltransf_3"/>
    <property type="match status" value="1"/>
</dbReference>
<protein>
    <recommendedName>
        <fullName evidence="1">catechol O-methyltransferase</fullName>
        <ecNumber evidence="1">2.1.1.6</ecNumber>
    </recommendedName>
</protein>
<dbReference type="PANTHER" id="PTHR43836">
    <property type="entry name" value="CATECHOL O-METHYLTRANSFERASE 1-RELATED"/>
    <property type="match status" value="1"/>
</dbReference>
<organism evidence="7 8">
    <name type="scientific">Elaphomyces granulatus</name>
    <dbReference type="NCBI Taxonomy" id="519963"/>
    <lineage>
        <taxon>Eukaryota</taxon>
        <taxon>Fungi</taxon>
        <taxon>Dikarya</taxon>
        <taxon>Ascomycota</taxon>
        <taxon>Pezizomycotina</taxon>
        <taxon>Eurotiomycetes</taxon>
        <taxon>Eurotiomycetidae</taxon>
        <taxon>Eurotiales</taxon>
        <taxon>Elaphomycetaceae</taxon>
        <taxon>Elaphomyces</taxon>
    </lineage>
</organism>
<sequence>MTTTQPQFVPNSDGRELELLQYVYGLPNLDEIRGHPDKVVAAIDEFVEAKSRRLMNVGVAKAQPITTLISEIRPETMIELGGYVGYSAIVFGDALRRAGGKRYISLELDPAHAAVANMLLDLAGLRGFVQIIIGPSDRTLLDLRRRGEVTHLELLFLDHWKDLYLPDLKLCEEHGLIAPGTVIAADNVIIPGAPDYMDWLRTPVEKKREVVKADKSGNGNPNLLYETMTHEFVFPDGRRDGVEITKCIGVQA</sequence>
<dbReference type="EC" id="2.1.1.6" evidence="1"/>
<evidence type="ECO:0000256" key="3">
    <source>
        <dbReference type="ARBA" id="ARBA00022679"/>
    </source>
</evidence>
<dbReference type="Proteomes" id="UP000243515">
    <property type="component" value="Unassembled WGS sequence"/>
</dbReference>
<proteinExistence type="inferred from homology"/>
<evidence type="ECO:0000256" key="6">
    <source>
        <dbReference type="ARBA" id="ARBA00023453"/>
    </source>
</evidence>
<name>A0A232M6P1_9EURO</name>
<dbReference type="AlphaFoldDB" id="A0A232M6P1"/>
<dbReference type="GO" id="GO:0006584">
    <property type="term" value="P:catecholamine metabolic process"/>
    <property type="evidence" value="ECO:0007669"/>
    <property type="project" value="UniProtKB-KW"/>
</dbReference>
<evidence type="ECO:0000313" key="7">
    <source>
        <dbReference type="EMBL" id="OXV11964.1"/>
    </source>
</evidence>
<dbReference type="GO" id="GO:0008171">
    <property type="term" value="F:O-methyltransferase activity"/>
    <property type="evidence" value="ECO:0007669"/>
    <property type="project" value="InterPro"/>
</dbReference>
<dbReference type="EMBL" id="NPHW01002205">
    <property type="protein sequence ID" value="OXV11964.1"/>
    <property type="molecule type" value="Genomic_DNA"/>
</dbReference>
<evidence type="ECO:0000313" key="8">
    <source>
        <dbReference type="Proteomes" id="UP000243515"/>
    </source>
</evidence>
<dbReference type="GO" id="GO:0032259">
    <property type="term" value="P:methylation"/>
    <property type="evidence" value="ECO:0007669"/>
    <property type="project" value="UniProtKB-KW"/>
</dbReference>
<dbReference type="PROSITE" id="PS51682">
    <property type="entry name" value="SAM_OMT_I"/>
    <property type="match status" value="1"/>
</dbReference>